<gene>
    <name evidence="2" type="ORF">RGQ15_20190</name>
</gene>
<dbReference type="InterPro" id="IPR023213">
    <property type="entry name" value="CAT-like_dom_sf"/>
</dbReference>
<accession>A0ABU2HZ97</accession>
<proteinExistence type="predicted"/>
<evidence type="ECO:0000259" key="1">
    <source>
        <dbReference type="Pfam" id="PF00668"/>
    </source>
</evidence>
<evidence type="ECO:0000313" key="2">
    <source>
        <dbReference type="EMBL" id="MDS9469880.1"/>
    </source>
</evidence>
<dbReference type="SUPFAM" id="SSF52777">
    <property type="entry name" value="CoA-dependent acyltransferases"/>
    <property type="match status" value="2"/>
</dbReference>
<organism evidence="2 3">
    <name type="scientific">Paracoccus aurantius</name>
    <dbReference type="NCBI Taxonomy" id="3073814"/>
    <lineage>
        <taxon>Bacteria</taxon>
        <taxon>Pseudomonadati</taxon>
        <taxon>Pseudomonadota</taxon>
        <taxon>Alphaproteobacteria</taxon>
        <taxon>Rhodobacterales</taxon>
        <taxon>Paracoccaceae</taxon>
        <taxon>Paracoccus</taxon>
    </lineage>
</organism>
<name>A0ABU2HZ97_9RHOB</name>
<dbReference type="Gene3D" id="3.30.559.30">
    <property type="entry name" value="Nonribosomal peptide synthetase, condensation domain"/>
    <property type="match status" value="1"/>
</dbReference>
<protein>
    <submittedName>
        <fullName evidence="2">Condensation domain-containing protein</fullName>
    </submittedName>
</protein>
<comment type="caution">
    <text evidence="2">The sequence shown here is derived from an EMBL/GenBank/DDBJ whole genome shotgun (WGS) entry which is preliminary data.</text>
</comment>
<evidence type="ECO:0000313" key="3">
    <source>
        <dbReference type="Proteomes" id="UP001269144"/>
    </source>
</evidence>
<sequence length="441" mass="49367">MSEPRSELDWYPLTLAQLDFWEEFRAHPGVAVSTVAHAICFRGALNPDALARAIQTTIAETDVFALRFREGPEGPRQAVSANWAPELRPIDLRLQPAPERQAKAMMQADLDSPLDLTGAGLSAQWLMQTGTEEWIWYCRGHHIFLDGFAMALIERRVAQLYAHLTQGSEPGEAFAAFPQFLAEEEAYRQGPRHTAAAKYWREQIGRTPGLPALRKGSEDYPAVPLLSEMDLSDLSEPLRALAARLELGIVDLLTLLSAIWLWRHPCCQDDVAQCPRTVWLPFMSRFGSISARVPAMVVNILPFCVAPDPALGFTENLQALAHELRQMRRHGRYRIEQITRDQGLDSQHRFFFSPLINVMPFDRPRFQDCTVEHEVLAAGPGDGFNMSFSCDSAGDGLALCLEADPALTPAAMFDFHRRAFPEFLHQCAAQPANITLEETFG</sequence>
<feature type="domain" description="Condensation" evidence="1">
    <location>
        <begin position="9"/>
        <end position="358"/>
    </location>
</feature>
<dbReference type="Pfam" id="PF00668">
    <property type="entry name" value="Condensation"/>
    <property type="match status" value="1"/>
</dbReference>
<keyword evidence="3" id="KW-1185">Reference proteome</keyword>
<dbReference type="PANTHER" id="PTHR45527:SF1">
    <property type="entry name" value="FATTY ACID SYNTHASE"/>
    <property type="match status" value="1"/>
</dbReference>
<dbReference type="Gene3D" id="3.30.559.10">
    <property type="entry name" value="Chloramphenicol acetyltransferase-like domain"/>
    <property type="match status" value="1"/>
</dbReference>
<dbReference type="RefSeq" id="WP_311162645.1">
    <property type="nucleotide sequence ID" value="NZ_JAVQLW010000005.1"/>
</dbReference>
<dbReference type="InterPro" id="IPR001242">
    <property type="entry name" value="Condensation_dom"/>
</dbReference>
<dbReference type="PANTHER" id="PTHR45527">
    <property type="entry name" value="NONRIBOSOMAL PEPTIDE SYNTHETASE"/>
    <property type="match status" value="1"/>
</dbReference>
<reference evidence="3" key="1">
    <citation type="submission" date="2023-07" db="EMBL/GenBank/DDBJ databases">
        <title>Paracoccus sp. MBLB3053 whole genome sequence.</title>
        <authorList>
            <person name="Hwang C.Y."/>
            <person name="Cho E.-S."/>
            <person name="Seo M.-J."/>
        </authorList>
    </citation>
    <scope>NUCLEOTIDE SEQUENCE [LARGE SCALE GENOMIC DNA]</scope>
    <source>
        <strain evidence="3">MBLB3053</strain>
    </source>
</reference>
<dbReference type="EMBL" id="JAVQLW010000005">
    <property type="protein sequence ID" value="MDS9469880.1"/>
    <property type="molecule type" value="Genomic_DNA"/>
</dbReference>
<dbReference type="Proteomes" id="UP001269144">
    <property type="component" value="Unassembled WGS sequence"/>
</dbReference>